<dbReference type="Proteomes" id="UP001281761">
    <property type="component" value="Unassembled WGS sequence"/>
</dbReference>
<comment type="caution">
    <text evidence="2">The sequence shown here is derived from an EMBL/GenBank/DDBJ whole genome shotgun (WGS) entry which is preliminary data.</text>
</comment>
<accession>A0ABQ9X0D2</accession>
<evidence type="ECO:0000313" key="3">
    <source>
        <dbReference type="Proteomes" id="UP001281761"/>
    </source>
</evidence>
<feature type="region of interest" description="Disordered" evidence="1">
    <location>
        <begin position="236"/>
        <end position="282"/>
    </location>
</feature>
<gene>
    <name evidence="2" type="ORF">BLNAU_20046</name>
</gene>
<protein>
    <submittedName>
        <fullName evidence="2">Uncharacterized protein</fullName>
    </submittedName>
</protein>
<evidence type="ECO:0000313" key="2">
    <source>
        <dbReference type="EMBL" id="KAK2945033.1"/>
    </source>
</evidence>
<keyword evidence="3" id="KW-1185">Reference proteome</keyword>
<reference evidence="2 3" key="1">
    <citation type="journal article" date="2022" name="bioRxiv">
        <title>Genomics of Preaxostyla Flagellates Illuminates Evolutionary Transitions and the Path Towards Mitochondrial Loss.</title>
        <authorList>
            <person name="Novak L.V.F."/>
            <person name="Treitli S.C."/>
            <person name="Pyrih J."/>
            <person name="Halakuc P."/>
            <person name="Pipaliya S.V."/>
            <person name="Vacek V."/>
            <person name="Brzon O."/>
            <person name="Soukal P."/>
            <person name="Eme L."/>
            <person name="Dacks J.B."/>
            <person name="Karnkowska A."/>
            <person name="Elias M."/>
            <person name="Hampl V."/>
        </authorList>
    </citation>
    <scope>NUCLEOTIDE SEQUENCE [LARGE SCALE GENOMIC DNA]</scope>
    <source>
        <strain evidence="2">NAU3</strain>
        <tissue evidence="2">Gut</tissue>
    </source>
</reference>
<dbReference type="EMBL" id="JARBJD010000275">
    <property type="protein sequence ID" value="KAK2945033.1"/>
    <property type="molecule type" value="Genomic_DNA"/>
</dbReference>
<evidence type="ECO:0000256" key="1">
    <source>
        <dbReference type="SAM" id="MobiDB-lite"/>
    </source>
</evidence>
<organism evidence="2 3">
    <name type="scientific">Blattamonas nauphoetae</name>
    <dbReference type="NCBI Taxonomy" id="2049346"/>
    <lineage>
        <taxon>Eukaryota</taxon>
        <taxon>Metamonada</taxon>
        <taxon>Preaxostyla</taxon>
        <taxon>Oxymonadida</taxon>
        <taxon>Blattamonas</taxon>
    </lineage>
</organism>
<sequence length="446" mass="51203">MQSDKFSSLFDRNPHVQPSFEQQYQQPRSFQSNIHHQPRRISQKKVLDYSRIANAARPDGGRVYLSSMFNADPRIISRLRQVEDSHEAEVINPRGLNFTGTKAPAIDRSLQPNAVMRYKKERFENGKVRPATVEIVTETLPADDALVTPAQRREMFRAEIETQKAQKLLRQEEGEIQRRITLRRRGMESAVMGGEFDPLDKSAGLSEAQIRFREEAIAQDRAHREKRRQVIGSIYKSNLPIGDTPPPDSSRRPITPLSDLLSVPSGRLRGRGMPPKSQMDQITNDDWRRPTIRVFVPKEHERNIITHAINKPTVFQDDGGDPLRTRSAQEGLGRFQREREKYASPYMEEAKERTFKSTNEMMRYPSSVERAVEHSPAQVQPRHQPVGWTRKRHIQTASASHTSALASLLGQGECTNLREFQDGEFRRVRKPSPQNYQRQPGELPCT</sequence>
<name>A0ABQ9X0D2_9EUKA</name>
<feature type="compositionally biased region" description="Polar residues" evidence="1">
    <location>
        <begin position="19"/>
        <end position="35"/>
    </location>
</feature>
<feature type="region of interest" description="Disordered" evidence="1">
    <location>
        <begin position="1"/>
        <end position="39"/>
    </location>
</feature>
<proteinExistence type="predicted"/>
<feature type="region of interest" description="Disordered" evidence="1">
    <location>
        <begin position="422"/>
        <end position="446"/>
    </location>
</feature>